<dbReference type="AlphaFoldDB" id="A0A543JQC0"/>
<name>A0A543JQC0_9PSEU</name>
<dbReference type="PANTHER" id="PTHR48081:SF33">
    <property type="entry name" value="KYNURENINE FORMAMIDASE"/>
    <property type="match status" value="1"/>
</dbReference>
<dbReference type="Pfam" id="PF20434">
    <property type="entry name" value="BD-FAE"/>
    <property type="match status" value="1"/>
</dbReference>
<dbReference type="OrthoDB" id="9803828at2"/>
<evidence type="ECO:0000256" key="1">
    <source>
        <dbReference type="ARBA" id="ARBA00022801"/>
    </source>
</evidence>
<evidence type="ECO:0000313" key="3">
    <source>
        <dbReference type="EMBL" id="TQM85036.1"/>
    </source>
</evidence>
<evidence type="ECO:0000313" key="4">
    <source>
        <dbReference type="Proteomes" id="UP000316628"/>
    </source>
</evidence>
<dbReference type="InterPro" id="IPR029058">
    <property type="entry name" value="AB_hydrolase_fold"/>
</dbReference>
<dbReference type="PANTHER" id="PTHR48081">
    <property type="entry name" value="AB HYDROLASE SUPERFAMILY PROTEIN C4A8.06C"/>
    <property type="match status" value="1"/>
</dbReference>
<keyword evidence="1" id="KW-0378">Hydrolase</keyword>
<protein>
    <submittedName>
        <fullName evidence="3">Arylformamidase</fullName>
    </submittedName>
</protein>
<gene>
    <name evidence="3" type="ORF">FHX81_7505</name>
</gene>
<evidence type="ECO:0000259" key="2">
    <source>
        <dbReference type="Pfam" id="PF20434"/>
    </source>
</evidence>
<dbReference type="EMBL" id="VFPP01000001">
    <property type="protein sequence ID" value="TQM85036.1"/>
    <property type="molecule type" value="Genomic_DNA"/>
</dbReference>
<reference evidence="3 4" key="1">
    <citation type="submission" date="2019-06" db="EMBL/GenBank/DDBJ databases">
        <title>Sequencing the genomes of 1000 actinobacteria strains.</title>
        <authorList>
            <person name="Klenk H.-P."/>
        </authorList>
    </citation>
    <scope>NUCLEOTIDE SEQUENCE [LARGE SCALE GENOMIC DNA]</scope>
    <source>
        <strain evidence="3 4">DSM 45456</strain>
    </source>
</reference>
<dbReference type="InterPro" id="IPR049492">
    <property type="entry name" value="BD-FAE-like_dom"/>
</dbReference>
<dbReference type="GO" id="GO:0016787">
    <property type="term" value="F:hydrolase activity"/>
    <property type="evidence" value="ECO:0007669"/>
    <property type="project" value="UniProtKB-KW"/>
</dbReference>
<keyword evidence="4" id="KW-1185">Reference proteome</keyword>
<dbReference type="Proteomes" id="UP000316628">
    <property type="component" value="Unassembled WGS sequence"/>
</dbReference>
<dbReference type="Gene3D" id="3.40.50.1820">
    <property type="entry name" value="alpha/beta hydrolase"/>
    <property type="match status" value="1"/>
</dbReference>
<organism evidence="3 4">
    <name type="scientific">Saccharothrix saharensis</name>
    <dbReference type="NCBI Taxonomy" id="571190"/>
    <lineage>
        <taxon>Bacteria</taxon>
        <taxon>Bacillati</taxon>
        <taxon>Actinomycetota</taxon>
        <taxon>Actinomycetes</taxon>
        <taxon>Pseudonocardiales</taxon>
        <taxon>Pseudonocardiaceae</taxon>
        <taxon>Saccharothrix</taxon>
    </lineage>
</organism>
<dbReference type="SUPFAM" id="SSF53474">
    <property type="entry name" value="alpha/beta-Hydrolases"/>
    <property type="match status" value="1"/>
</dbReference>
<accession>A0A543JQC0</accession>
<proteinExistence type="predicted"/>
<comment type="caution">
    <text evidence="3">The sequence shown here is derived from an EMBL/GenBank/DDBJ whole genome shotgun (WGS) entry which is preliminary data.</text>
</comment>
<feature type="domain" description="BD-FAE-like" evidence="2">
    <location>
        <begin position="68"/>
        <end position="158"/>
    </location>
</feature>
<dbReference type="RefSeq" id="WP_141983132.1">
    <property type="nucleotide sequence ID" value="NZ_VFPP01000001.1"/>
</dbReference>
<dbReference type="InterPro" id="IPR050300">
    <property type="entry name" value="GDXG_lipolytic_enzyme"/>
</dbReference>
<sequence>MSEGGLAAARAGRLDRDYLPGLGVPSVQPYLDRYADRSAAARAELAWRTVPYGADPAERVHFFPAPRPNAPLVVFVHGGYWQLLDEWSSAYGAPGLVASGAAFAAVGYPLAPRARVRGITESVREAVRALVDDAEGLGVDPRRVVLVGHSVGAQLAGMCLVGPDPVPAAGAVLLSGLYELEPLRHTSVGDEVRLSADEVAECGPARHLHAGLPPLVLARGVHEPAGFDAQQRLAAGRAAALGVPVTELVVPDRNHFDLPLGLGDPDDPVGGAVHALAFATP</sequence>